<accession>A0A7S5QZI6</accession>
<gene>
    <name evidence="1" type="ORF">EVB68_090</name>
</gene>
<evidence type="ECO:0000313" key="2">
    <source>
        <dbReference type="Proteomes" id="UP000656384"/>
    </source>
</evidence>
<reference evidence="1" key="1">
    <citation type="submission" date="2020-01" db="EMBL/GenBank/DDBJ databases">
        <title>Patterns of diversity and host range of bacteriophage communities associated with bean-nodulatin bacteria.</title>
        <authorList>
            <person name="Vann Cauwenberghe J."/>
            <person name="Santamaria R.I."/>
            <person name="Bustos P."/>
            <person name="Juarez S."/>
            <person name="Gonzalez V."/>
        </authorList>
    </citation>
    <scope>NUCLEOTIDE SEQUENCE</scope>
</reference>
<dbReference type="EMBL" id="MN988497">
    <property type="protein sequence ID" value="QIG68827.1"/>
    <property type="molecule type" value="Genomic_DNA"/>
</dbReference>
<name>A0A7S5QZI6_9CAUD</name>
<evidence type="ECO:0000313" key="1">
    <source>
        <dbReference type="EMBL" id="QIG68827.1"/>
    </source>
</evidence>
<dbReference type="Gene3D" id="3.30.420.240">
    <property type="match status" value="1"/>
</dbReference>
<sequence length="531" mass="61041">MNAPVVKQSVDDWLNQVDYNYLNNGTFVPSTFSLEFMNFIKLVNGKQGESSKTPVMHLAMLDNAINSSKDIVNLCFRGAAKTTLFMEYFSLFLGVFHFLPNFGEVDSMIYVSDSMDNGVKAARKNIEFRYEHSDFLQEWIPEATFTDQYIELINKQGQQFGVKMFGAKTGLRGTKIFGKRPPLAVLDDLISDEDGRSPTSLEAIKSTIYKAVDYALDPTRRRVIFNGTPFNKEDPIVEAVESGAWNVNVWPVCETFPCSREEFHGAWEDRFSYDYIKAQYDKAVLTGKLPAFYQELMLRISSDEERLVQDGEIRWFSRQAILQNRSAFNFYITTDFATTDKQTSDYSVISVWAYNSNGDWFWVDGIAEKQLMDKTINDLFRLVQEYRPQQVGIEISGQQGAFIKWIQQEQLNRNIWFTFASDKDSGKPGIHPITNKLARFNLVVPWFKMGKIYFPEEWKTSRVVGIFLDQIKLATQNGIKGKDDTIDTISQLAYLTPWKPSQDAGKYSTETNRWEPEEVDLETIPLSSYIV</sequence>
<protein>
    <submittedName>
        <fullName evidence="1">Terminase large subunit protein</fullName>
    </submittedName>
</protein>
<proteinExistence type="predicted"/>
<dbReference type="Proteomes" id="UP000656384">
    <property type="component" value="Segment"/>
</dbReference>
<organism evidence="1 2">
    <name type="scientific">Rhizobium phage RHph_Y2_6</name>
    <dbReference type="NCBI Taxonomy" id="2509576"/>
    <lineage>
        <taxon>Viruses</taxon>
        <taxon>Duplodnaviria</taxon>
        <taxon>Heunggongvirae</taxon>
        <taxon>Uroviricota</taxon>
        <taxon>Caudoviricetes</taxon>
        <taxon>Schitoviridae</taxon>
        <taxon>Demetervirinae</taxon>
        <taxon>Acanvirus</taxon>
        <taxon>Acanvirus Y26</taxon>
    </lineage>
</organism>
<keyword evidence="2" id="KW-1185">Reference proteome</keyword>